<evidence type="ECO:0000256" key="1">
    <source>
        <dbReference type="SAM" id="Phobius"/>
    </source>
</evidence>
<evidence type="ECO:0000313" key="2">
    <source>
        <dbReference type="EMBL" id="OEF91263.1"/>
    </source>
</evidence>
<keyword evidence="1" id="KW-0472">Membrane</keyword>
<keyword evidence="1" id="KW-0812">Transmembrane</keyword>
<evidence type="ECO:0000313" key="3">
    <source>
        <dbReference type="Proteomes" id="UP000094802"/>
    </source>
</evidence>
<protein>
    <submittedName>
        <fullName evidence="2">Uncharacterized protein</fullName>
    </submittedName>
</protein>
<accession>A0A1E5FM41</accession>
<keyword evidence="1" id="KW-1133">Transmembrane helix</keyword>
<sequence length="159" mass="18034">MIKLSLKSSLKPWLALLIASVALYGASLYVLSKKLLLNGRYITEVQQYSDDMHVWRERIEVDLYRSHIESTISIEGDGLEGVALFSVDGKITKSFDGEFEFSYNTEAIQTTEVLDGYQAASYTTMFLSGTSKNELIYHGQGVDVISRERNYLMLSRVRQ</sequence>
<dbReference type="EMBL" id="AJZD02000234">
    <property type="protein sequence ID" value="OEF91263.1"/>
    <property type="molecule type" value="Genomic_DNA"/>
</dbReference>
<dbReference type="Proteomes" id="UP000094802">
    <property type="component" value="Unassembled WGS sequence"/>
</dbReference>
<name>A0A1E5FM41_VIBSP</name>
<gene>
    <name evidence="2" type="ORF">A142_07425</name>
</gene>
<comment type="caution">
    <text evidence="2">The sequence shown here is derived from an EMBL/GenBank/DDBJ whole genome shotgun (WGS) entry which is preliminary data.</text>
</comment>
<organism evidence="2 3">
    <name type="scientific">Vibrio splendidus 12E03</name>
    <dbReference type="NCBI Taxonomy" id="1191305"/>
    <lineage>
        <taxon>Bacteria</taxon>
        <taxon>Pseudomonadati</taxon>
        <taxon>Pseudomonadota</taxon>
        <taxon>Gammaproteobacteria</taxon>
        <taxon>Vibrionales</taxon>
        <taxon>Vibrionaceae</taxon>
        <taxon>Vibrio</taxon>
    </lineage>
</organism>
<reference evidence="2 3" key="1">
    <citation type="journal article" date="2012" name="Science">
        <title>Ecological populations of bacteria act as socially cohesive units of antibiotic production and resistance.</title>
        <authorList>
            <person name="Cordero O.X."/>
            <person name="Wildschutte H."/>
            <person name="Kirkup B."/>
            <person name="Proehl S."/>
            <person name="Ngo L."/>
            <person name="Hussain F."/>
            <person name="Le Roux F."/>
            <person name="Mincer T."/>
            <person name="Polz M.F."/>
        </authorList>
    </citation>
    <scope>NUCLEOTIDE SEQUENCE [LARGE SCALE GENOMIC DNA]</scope>
    <source>
        <strain evidence="2 3">12E03</strain>
    </source>
</reference>
<dbReference type="RefSeq" id="WP_019825815.1">
    <property type="nucleotide sequence ID" value="NZ_AJZD02000234.1"/>
</dbReference>
<feature type="transmembrane region" description="Helical" evidence="1">
    <location>
        <begin position="12"/>
        <end position="31"/>
    </location>
</feature>
<dbReference type="OrthoDB" id="5871088at2"/>
<dbReference type="AlphaFoldDB" id="A0A1E5FM41"/>
<proteinExistence type="predicted"/>